<dbReference type="AlphaFoldDB" id="A0AAW8TZ07"/>
<evidence type="ECO:0000313" key="1">
    <source>
        <dbReference type="EMBL" id="MDT2810105.1"/>
    </source>
</evidence>
<accession>A0AAW8TZ07</accession>
<comment type="caution">
    <text evidence="1">The sequence shown here is derived from an EMBL/GenBank/DDBJ whole genome shotgun (WGS) entry which is preliminary data.</text>
</comment>
<dbReference type="Pfam" id="PF02620">
    <property type="entry name" value="YceD"/>
    <property type="match status" value="1"/>
</dbReference>
<sequence length="187" mass="21271">MRWSLQELRKYQESGLSFEEHLDLTKQLKARDSQILDATIVEVVGTITIDSYGYLLQYRLKTTLTLPSSRSLEPVLVPLDFAVTEQFVTPEQFAQASEAVPEYELLLLEGQTLDVVESVLDNILLEIPLQVFTEAEKTGQRLPKGQDWEVVSEEDYHQQKDAAATTIDPRLAKLSQLLEETSEDDKE</sequence>
<dbReference type="Proteomes" id="UP001256711">
    <property type="component" value="Unassembled WGS sequence"/>
</dbReference>
<protein>
    <submittedName>
        <fullName evidence="1">YceD family protein</fullName>
    </submittedName>
</protein>
<reference evidence="1" key="1">
    <citation type="submission" date="2023-03" db="EMBL/GenBank/DDBJ databases">
        <authorList>
            <person name="Shen W."/>
            <person name="Cai J."/>
        </authorList>
    </citation>
    <scope>NUCLEOTIDE SEQUENCE</scope>
    <source>
        <strain evidence="1">B226-2</strain>
    </source>
</reference>
<evidence type="ECO:0000313" key="2">
    <source>
        <dbReference type="Proteomes" id="UP001256711"/>
    </source>
</evidence>
<name>A0AAW8TZ07_9ENTE</name>
<organism evidence="1 2">
    <name type="scientific">Enterococcus asini</name>
    <dbReference type="NCBI Taxonomy" id="57732"/>
    <lineage>
        <taxon>Bacteria</taxon>
        <taxon>Bacillati</taxon>
        <taxon>Bacillota</taxon>
        <taxon>Bacilli</taxon>
        <taxon>Lactobacillales</taxon>
        <taxon>Enterococcaceae</taxon>
        <taxon>Enterococcus</taxon>
    </lineage>
</organism>
<gene>
    <name evidence="1" type="ORF">P7H43_06390</name>
</gene>
<dbReference type="RefSeq" id="WP_231453541.1">
    <property type="nucleotide sequence ID" value="NZ_JADMDV010000022.1"/>
</dbReference>
<proteinExistence type="predicted"/>
<dbReference type="EMBL" id="JARQBJ010000002">
    <property type="protein sequence ID" value="MDT2810105.1"/>
    <property type="molecule type" value="Genomic_DNA"/>
</dbReference>
<dbReference type="InterPro" id="IPR003772">
    <property type="entry name" value="YceD"/>
</dbReference>